<dbReference type="Proteomes" id="UP000256964">
    <property type="component" value="Unassembled WGS sequence"/>
</dbReference>
<dbReference type="OrthoDB" id="2755631at2759"/>
<keyword evidence="4" id="KW-1185">Reference proteome</keyword>
<feature type="region of interest" description="Disordered" evidence="1">
    <location>
        <begin position="348"/>
        <end position="474"/>
    </location>
</feature>
<keyword evidence="2" id="KW-0472">Membrane</keyword>
<feature type="region of interest" description="Disordered" evidence="1">
    <location>
        <begin position="263"/>
        <end position="295"/>
    </location>
</feature>
<keyword evidence="2" id="KW-0812">Transmembrane</keyword>
<name>A0A371D2Q5_9APHY</name>
<feature type="transmembrane region" description="Helical" evidence="2">
    <location>
        <begin position="23"/>
        <end position="44"/>
    </location>
</feature>
<dbReference type="AlphaFoldDB" id="A0A371D2Q5"/>
<evidence type="ECO:0000256" key="2">
    <source>
        <dbReference type="SAM" id="Phobius"/>
    </source>
</evidence>
<feature type="compositionally biased region" description="Low complexity" evidence="1">
    <location>
        <begin position="359"/>
        <end position="393"/>
    </location>
</feature>
<accession>A0A371D2Q5</accession>
<keyword evidence="2" id="KW-1133">Transmembrane helix</keyword>
<feature type="compositionally biased region" description="Polar residues" evidence="1">
    <location>
        <begin position="465"/>
        <end position="474"/>
    </location>
</feature>
<proteinExistence type="predicted"/>
<feature type="region of interest" description="Disordered" evidence="1">
    <location>
        <begin position="53"/>
        <end position="83"/>
    </location>
</feature>
<feature type="compositionally biased region" description="Low complexity" evidence="1">
    <location>
        <begin position="231"/>
        <end position="249"/>
    </location>
</feature>
<reference evidence="3 4" key="1">
    <citation type="journal article" date="2018" name="Biotechnol. Biofuels">
        <title>Integrative visual omics of the white-rot fungus Polyporus brumalis exposes the biotechnological potential of its oxidative enzymes for delignifying raw plant biomass.</title>
        <authorList>
            <person name="Miyauchi S."/>
            <person name="Rancon A."/>
            <person name="Drula E."/>
            <person name="Hage H."/>
            <person name="Chaduli D."/>
            <person name="Favel A."/>
            <person name="Grisel S."/>
            <person name="Henrissat B."/>
            <person name="Herpoel-Gimbert I."/>
            <person name="Ruiz-Duenas F.J."/>
            <person name="Chevret D."/>
            <person name="Hainaut M."/>
            <person name="Lin J."/>
            <person name="Wang M."/>
            <person name="Pangilinan J."/>
            <person name="Lipzen A."/>
            <person name="Lesage-Meessen L."/>
            <person name="Navarro D."/>
            <person name="Riley R."/>
            <person name="Grigoriev I.V."/>
            <person name="Zhou S."/>
            <person name="Raouche S."/>
            <person name="Rosso M.N."/>
        </authorList>
    </citation>
    <scope>NUCLEOTIDE SEQUENCE [LARGE SCALE GENOMIC DNA]</scope>
    <source>
        <strain evidence="3 4">BRFM 1820</strain>
    </source>
</reference>
<feature type="compositionally biased region" description="Polar residues" evidence="1">
    <location>
        <begin position="409"/>
        <end position="421"/>
    </location>
</feature>
<feature type="compositionally biased region" description="Basic residues" evidence="1">
    <location>
        <begin position="53"/>
        <end position="62"/>
    </location>
</feature>
<feature type="compositionally biased region" description="Basic and acidic residues" evidence="1">
    <location>
        <begin position="349"/>
        <end position="358"/>
    </location>
</feature>
<feature type="compositionally biased region" description="Acidic residues" evidence="1">
    <location>
        <begin position="186"/>
        <end position="200"/>
    </location>
</feature>
<feature type="region of interest" description="Disordered" evidence="1">
    <location>
        <begin position="157"/>
        <end position="249"/>
    </location>
</feature>
<feature type="compositionally biased region" description="Polar residues" evidence="1">
    <location>
        <begin position="208"/>
        <end position="225"/>
    </location>
</feature>
<dbReference type="EMBL" id="KZ857424">
    <property type="protein sequence ID" value="RDX46759.1"/>
    <property type="molecule type" value="Genomic_DNA"/>
</dbReference>
<evidence type="ECO:0000313" key="3">
    <source>
        <dbReference type="EMBL" id="RDX46759.1"/>
    </source>
</evidence>
<gene>
    <name evidence="3" type="ORF">OH76DRAFT_816256</name>
</gene>
<evidence type="ECO:0000313" key="4">
    <source>
        <dbReference type="Proteomes" id="UP000256964"/>
    </source>
</evidence>
<evidence type="ECO:0000256" key="1">
    <source>
        <dbReference type="SAM" id="MobiDB-lite"/>
    </source>
</evidence>
<organism evidence="3 4">
    <name type="scientific">Lentinus brumalis</name>
    <dbReference type="NCBI Taxonomy" id="2498619"/>
    <lineage>
        <taxon>Eukaryota</taxon>
        <taxon>Fungi</taxon>
        <taxon>Dikarya</taxon>
        <taxon>Basidiomycota</taxon>
        <taxon>Agaricomycotina</taxon>
        <taxon>Agaricomycetes</taxon>
        <taxon>Polyporales</taxon>
        <taxon>Polyporaceae</taxon>
        <taxon>Lentinus</taxon>
    </lineage>
</organism>
<sequence>MLTFIQALLPASFAPVVVLPHGYVWFLISVFIFVLGRIVPALQVKPPPLVQKLRKARRHSPRHGSANIKSAPEQPEDRSSTSVKFAPALQRSATMAVPPSSSPFKRPVFKSIFSFAPGHSTANPEPHAASTLHERAFAPVLRRAATLSEAFSTPKMPTLKSMRSFSPTLRSARAVPSPRTSVSSESDSDSDSDSENESETGPDHSGLPTISSPTSSTQGTYSEGDSPSPAPASLPSSSGSPRPTRSGPLASLKMFRSLSRRVSTKQFVLRPSTPGARSVDDDSELQVVSDDDGHRDNTMLGDVFITKFVDPFRVKNRNADSVKRAAPMSPLSPRRASLSRRMLASLHLGHSDDSRDSSISDSPRSSISSVSTGCSCDTTPSSSCSPRSSLSRTEPYNATHPATPVPASQGWSSSRRATSMSLVRPATVAEESAEEAELEKDCDCSTKAETVPPPQRQPVFRHRTTASGAKWSSF</sequence>
<protein>
    <submittedName>
        <fullName evidence="3">Uncharacterized protein</fullName>
    </submittedName>
</protein>